<dbReference type="Proteomes" id="UP001163046">
    <property type="component" value="Unassembled WGS sequence"/>
</dbReference>
<dbReference type="InterPro" id="IPR013083">
    <property type="entry name" value="Znf_RING/FYVE/PHD"/>
</dbReference>
<protein>
    <recommendedName>
        <fullName evidence="1">RING finger protein 141</fullName>
    </recommendedName>
</protein>
<accession>A0A9X0A0A7</accession>
<gene>
    <name evidence="7" type="ORF">OS493_025176</name>
</gene>
<dbReference type="GO" id="GO:0004842">
    <property type="term" value="F:ubiquitin-protein transferase activity"/>
    <property type="evidence" value="ECO:0007669"/>
    <property type="project" value="TreeGrafter"/>
</dbReference>
<dbReference type="InterPro" id="IPR017907">
    <property type="entry name" value="Znf_RING_CS"/>
</dbReference>
<sequence length="238" mass="27136">MGQQYSFVVKVLHDHALVLKDLAVLNHEGLASAVEYLGKTLKTFAEGRGHHIVFAIKEPSDENYPYLWKATTRIFCYKVNSSNANVESERVMDLRQFCKLYRDITKQLRHTHSAADEDWEKVYCNGETWESCPVKLEEVRESLCASMIFTRVDQVAAEDSENEECCICMDQKAEVILACVHSFCKNCIDRWSDVNNTCPICRDEIHGNKDYWVMPEPPSKKEIGQFVMGLAEGAGDPT</sequence>
<evidence type="ECO:0000313" key="8">
    <source>
        <dbReference type="Proteomes" id="UP001163046"/>
    </source>
</evidence>
<dbReference type="SUPFAM" id="SSF57850">
    <property type="entry name" value="RING/U-box"/>
    <property type="match status" value="1"/>
</dbReference>
<proteinExistence type="predicted"/>
<organism evidence="7 8">
    <name type="scientific">Desmophyllum pertusum</name>
    <dbReference type="NCBI Taxonomy" id="174260"/>
    <lineage>
        <taxon>Eukaryota</taxon>
        <taxon>Metazoa</taxon>
        <taxon>Cnidaria</taxon>
        <taxon>Anthozoa</taxon>
        <taxon>Hexacorallia</taxon>
        <taxon>Scleractinia</taxon>
        <taxon>Caryophylliina</taxon>
        <taxon>Caryophylliidae</taxon>
        <taxon>Desmophyllum</taxon>
    </lineage>
</organism>
<dbReference type="InterPro" id="IPR047126">
    <property type="entry name" value="RNF141-like"/>
</dbReference>
<name>A0A9X0A0A7_9CNID</name>
<evidence type="ECO:0000256" key="4">
    <source>
        <dbReference type="ARBA" id="ARBA00022833"/>
    </source>
</evidence>
<evidence type="ECO:0000256" key="5">
    <source>
        <dbReference type="PROSITE-ProRule" id="PRU00175"/>
    </source>
</evidence>
<dbReference type="CDD" id="cd16545">
    <property type="entry name" value="RING-HC_RNF141"/>
    <property type="match status" value="1"/>
</dbReference>
<dbReference type="Pfam" id="PF13639">
    <property type="entry name" value="zf-RING_2"/>
    <property type="match status" value="1"/>
</dbReference>
<dbReference type="InterPro" id="IPR043400">
    <property type="entry name" value="RING-HC_RNF141"/>
</dbReference>
<evidence type="ECO:0000259" key="6">
    <source>
        <dbReference type="PROSITE" id="PS50089"/>
    </source>
</evidence>
<keyword evidence="8" id="KW-1185">Reference proteome</keyword>
<dbReference type="SMART" id="SM00184">
    <property type="entry name" value="RING"/>
    <property type="match status" value="1"/>
</dbReference>
<dbReference type="GO" id="GO:0008270">
    <property type="term" value="F:zinc ion binding"/>
    <property type="evidence" value="ECO:0007669"/>
    <property type="project" value="UniProtKB-KW"/>
</dbReference>
<dbReference type="PROSITE" id="PS50089">
    <property type="entry name" value="ZF_RING_2"/>
    <property type="match status" value="1"/>
</dbReference>
<evidence type="ECO:0000256" key="2">
    <source>
        <dbReference type="ARBA" id="ARBA00022723"/>
    </source>
</evidence>
<comment type="caution">
    <text evidence="7">The sequence shown here is derived from an EMBL/GenBank/DDBJ whole genome shotgun (WGS) entry which is preliminary data.</text>
</comment>
<dbReference type="Gene3D" id="3.30.40.10">
    <property type="entry name" value="Zinc/RING finger domain, C3HC4 (zinc finger)"/>
    <property type="match status" value="1"/>
</dbReference>
<keyword evidence="2" id="KW-0479">Metal-binding</keyword>
<evidence type="ECO:0000313" key="7">
    <source>
        <dbReference type="EMBL" id="KAJ7390473.1"/>
    </source>
</evidence>
<dbReference type="GO" id="GO:0051865">
    <property type="term" value="P:protein autoubiquitination"/>
    <property type="evidence" value="ECO:0007669"/>
    <property type="project" value="TreeGrafter"/>
</dbReference>
<evidence type="ECO:0000256" key="3">
    <source>
        <dbReference type="ARBA" id="ARBA00022771"/>
    </source>
</evidence>
<dbReference type="PANTHER" id="PTHR12109">
    <property type="entry name" value="RING FINGER PROTEIN 141-RELATED"/>
    <property type="match status" value="1"/>
</dbReference>
<dbReference type="PANTHER" id="PTHR12109:SF3">
    <property type="entry name" value="RING FINGER PROTEIN 141"/>
    <property type="match status" value="1"/>
</dbReference>
<feature type="domain" description="RING-type" evidence="6">
    <location>
        <begin position="165"/>
        <end position="202"/>
    </location>
</feature>
<dbReference type="AlphaFoldDB" id="A0A9X0A0A7"/>
<keyword evidence="3 5" id="KW-0863">Zinc-finger</keyword>
<keyword evidence="4" id="KW-0862">Zinc</keyword>
<dbReference type="PROSITE" id="PS00518">
    <property type="entry name" value="ZF_RING_1"/>
    <property type="match status" value="1"/>
</dbReference>
<dbReference type="OrthoDB" id="1630758at2759"/>
<dbReference type="EMBL" id="MU825416">
    <property type="protein sequence ID" value="KAJ7390473.1"/>
    <property type="molecule type" value="Genomic_DNA"/>
</dbReference>
<reference evidence="7" key="1">
    <citation type="submission" date="2023-01" db="EMBL/GenBank/DDBJ databases">
        <title>Genome assembly of the deep-sea coral Lophelia pertusa.</title>
        <authorList>
            <person name="Herrera S."/>
            <person name="Cordes E."/>
        </authorList>
    </citation>
    <scope>NUCLEOTIDE SEQUENCE</scope>
    <source>
        <strain evidence="7">USNM1676648</strain>
        <tissue evidence="7">Polyp</tissue>
    </source>
</reference>
<dbReference type="InterPro" id="IPR001841">
    <property type="entry name" value="Znf_RING"/>
</dbReference>
<evidence type="ECO:0000256" key="1">
    <source>
        <dbReference type="ARBA" id="ARBA00022017"/>
    </source>
</evidence>